<protein>
    <submittedName>
        <fullName evidence="2">(African queen) hypothetical protein</fullName>
    </submittedName>
</protein>
<evidence type="ECO:0000313" key="3">
    <source>
        <dbReference type="Proteomes" id="UP000789524"/>
    </source>
</evidence>
<evidence type="ECO:0000256" key="1">
    <source>
        <dbReference type="SAM" id="MobiDB-lite"/>
    </source>
</evidence>
<feature type="region of interest" description="Disordered" evidence="1">
    <location>
        <begin position="25"/>
        <end position="49"/>
    </location>
</feature>
<sequence length="124" mass="13796">MYSRAVRCMPVRPNSPAVRDRLSRVPSLGLHGSPSKPPSHSDGRSRRVRVRTLARGYSRSTLLGSMIETTLHTPDLCRAGVNGTVYEENVKGMVNLLRRYSTLGGVENQLENEPSRGFVTWSKD</sequence>
<proteinExistence type="predicted"/>
<keyword evidence="3" id="KW-1185">Reference proteome</keyword>
<reference evidence="2" key="1">
    <citation type="submission" date="2021-09" db="EMBL/GenBank/DDBJ databases">
        <authorList>
            <person name="Martin H S."/>
        </authorList>
    </citation>
    <scope>NUCLEOTIDE SEQUENCE</scope>
</reference>
<gene>
    <name evidence="2" type="ORF">DCHRY22_LOCUS14565</name>
</gene>
<accession>A0A8J2R3F8</accession>
<dbReference type="EMBL" id="CAKASE010000081">
    <property type="protein sequence ID" value="CAG9583105.1"/>
    <property type="molecule type" value="Genomic_DNA"/>
</dbReference>
<comment type="caution">
    <text evidence="2">The sequence shown here is derived from an EMBL/GenBank/DDBJ whole genome shotgun (WGS) entry which is preliminary data.</text>
</comment>
<name>A0A8J2R3F8_9NEOP</name>
<dbReference type="Proteomes" id="UP000789524">
    <property type="component" value="Unassembled WGS sequence"/>
</dbReference>
<evidence type="ECO:0000313" key="2">
    <source>
        <dbReference type="EMBL" id="CAG9583105.1"/>
    </source>
</evidence>
<organism evidence="2 3">
    <name type="scientific">Danaus chrysippus</name>
    <name type="common">African queen</name>
    <dbReference type="NCBI Taxonomy" id="151541"/>
    <lineage>
        <taxon>Eukaryota</taxon>
        <taxon>Metazoa</taxon>
        <taxon>Ecdysozoa</taxon>
        <taxon>Arthropoda</taxon>
        <taxon>Hexapoda</taxon>
        <taxon>Insecta</taxon>
        <taxon>Pterygota</taxon>
        <taxon>Neoptera</taxon>
        <taxon>Endopterygota</taxon>
        <taxon>Lepidoptera</taxon>
        <taxon>Glossata</taxon>
        <taxon>Ditrysia</taxon>
        <taxon>Papilionoidea</taxon>
        <taxon>Nymphalidae</taxon>
        <taxon>Danainae</taxon>
        <taxon>Danaini</taxon>
        <taxon>Danaina</taxon>
        <taxon>Danaus</taxon>
        <taxon>Anosia</taxon>
    </lineage>
</organism>
<dbReference type="AlphaFoldDB" id="A0A8J2R3F8"/>